<dbReference type="EMBL" id="CP090164">
    <property type="protein sequence ID" value="UJO13885.1"/>
    <property type="molecule type" value="Genomic_DNA"/>
</dbReference>
<protein>
    <recommendedName>
        <fullName evidence="3">Toxin biosynthesis protein</fullName>
    </recommendedName>
</protein>
<dbReference type="Proteomes" id="UP000756132">
    <property type="component" value="Chromosome 2"/>
</dbReference>
<sequence>MGSEDVQAMDGVWLARYANFTVSRAWQGHFRTTSANEVWSYAIPQFDEPNQDGSSSLSSRINYPDAPPEMRPFYQPISDEAHLALPQLRPDVLYLFPDSSQITEGLQNIMLARTGTAIGGSGGIKEGRVSKTTIKDAGHLFPFEKPAECAQEIAKWLGNDLKAWRERVDYAKKHRDDKSTADRLRLSEEWIKRAKEGSKQKTLPKLKL</sequence>
<dbReference type="OrthoDB" id="94039at2759"/>
<dbReference type="KEGG" id="ffu:CLAFUR5_02902"/>
<organism evidence="1 2">
    <name type="scientific">Passalora fulva</name>
    <name type="common">Tomato leaf mold</name>
    <name type="synonym">Cladosporium fulvum</name>
    <dbReference type="NCBI Taxonomy" id="5499"/>
    <lineage>
        <taxon>Eukaryota</taxon>
        <taxon>Fungi</taxon>
        <taxon>Dikarya</taxon>
        <taxon>Ascomycota</taxon>
        <taxon>Pezizomycotina</taxon>
        <taxon>Dothideomycetes</taxon>
        <taxon>Dothideomycetidae</taxon>
        <taxon>Mycosphaerellales</taxon>
        <taxon>Mycosphaerellaceae</taxon>
        <taxon>Fulvia</taxon>
    </lineage>
</organism>
<accession>A0A9Q8LAP8</accession>
<proteinExistence type="predicted"/>
<reference evidence="1" key="2">
    <citation type="journal article" date="2022" name="Microb. Genom.">
        <title>A chromosome-scale genome assembly of the tomato pathogen Cladosporium fulvum reveals a compartmentalized genome architecture and the presence of a dispensable chromosome.</title>
        <authorList>
            <person name="Zaccaron A.Z."/>
            <person name="Chen L.H."/>
            <person name="Samaras A."/>
            <person name="Stergiopoulos I."/>
        </authorList>
    </citation>
    <scope>NUCLEOTIDE SEQUENCE</scope>
    <source>
        <strain evidence="1">Race5_Kim</strain>
    </source>
</reference>
<dbReference type="RefSeq" id="XP_047758251.1">
    <property type="nucleotide sequence ID" value="XM_047902050.1"/>
</dbReference>
<evidence type="ECO:0000313" key="2">
    <source>
        <dbReference type="Proteomes" id="UP000756132"/>
    </source>
</evidence>
<dbReference type="GeneID" id="71982780"/>
<name>A0A9Q8LAP8_PASFU</name>
<reference evidence="1" key="1">
    <citation type="submission" date="2021-12" db="EMBL/GenBank/DDBJ databases">
        <authorList>
            <person name="Zaccaron A."/>
            <person name="Stergiopoulos I."/>
        </authorList>
    </citation>
    <scope>NUCLEOTIDE SEQUENCE</scope>
    <source>
        <strain evidence="1">Race5_Kim</strain>
    </source>
</reference>
<dbReference type="Gene3D" id="3.40.50.1820">
    <property type="entry name" value="alpha/beta hydrolase"/>
    <property type="match status" value="1"/>
</dbReference>
<dbReference type="SUPFAM" id="SSF53474">
    <property type="entry name" value="alpha/beta-Hydrolases"/>
    <property type="match status" value="1"/>
</dbReference>
<evidence type="ECO:0000313" key="1">
    <source>
        <dbReference type="EMBL" id="UJO13885.1"/>
    </source>
</evidence>
<dbReference type="InterPro" id="IPR029058">
    <property type="entry name" value="AB_hydrolase_fold"/>
</dbReference>
<evidence type="ECO:0008006" key="3">
    <source>
        <dbReference type="Google" id="ProtNLM"/>
    </source>
</evidence>
<gene>
    <name evidence="1" type="ORF">CLAFUR5_02902</name>
</gene>
<dbReference type="AlphaFoldDB" id="A0A9Q8LAP8"/>
<keyword evidence="2" id="KW-1185">Reference proteome</keyword>